<accession>A0ABU2J5H3</accession>
<evidence type="ECO:0000256" key="4">
    <source>
        <dbReference type="ARBA" id="ARBA00022989"/>
    </source>
</evidence>
<keyword evidence="5 7" id="KW-0472">Membrane</keyword>
<feature type="transmembrane region" description="Helical" evidence="7">
    <location>
        <begin position="152"/>
        <end position="172"/>
    </location>
</feature>
<reference evidence="10" key="1">
    <citation type="submission" date="2023-07" db="EMBL/GenBank/DDBJ databases">
        <title>30 novel species of actinomycetes from the DSMZ collection.</title>
        <authorList>
            <person name="Nouioui I."/>
        </authorList>
    </citation>
    <scope>NUCLEOTIDE SEQUENCE [LARGE SCALE GENOMIC DNA]</scope>
    <source>
        <strain evidence="10">DSM 44399</strain>
    </source>
</reference>
<evidence type="ECO:0000256" key="5">
    <source>
        <dbReference type="ARBA" id="ARBA00023136"/>
    </source>
</evidence>
<dbReference type="Proteomes" id="UP001183176">
    <property type="component" value="Unassembled WGS sequence"/>
</dbReference>
<feature type="region of interest" description="Disordered" evidence="6">
    <location>
        <begin position="213"/>
        <end position="237"/>
    </location>
</feature>
<feature type="domain" description="Phage shock protein PspC N-terminal" evidence="8">
    <location>
        <begin position="15"/>
        <end position="68"/>
    </location>
</feature>
<evidence type="ECO:0000256" key="2">
    <source>
        <dbReference type="ARBA" id="ARBA00022475"/>
    </source>
</evidence>
<dbReference type="PANTHER" id="PTHR33885">
    <property type="entry name" value="PHAGE SHOCK PROTEIN C"/>
    <property type="match status" value="1"/>
</dbReference>
<dbReference type="InterPro" id="IPR052027">
    <property type="entry name" value="PspC"/>
</dbReference>
<evidence type="ECO:0000313" key="10">
    <source>
        <dbReference type="Proteomes" id="UP001183176"/>
    </source>
</evidence>
<dbReference type="InterPro" id="IPR007168">
    <property type="entry name" value="Phageshock_PspC_N"/>
</dbReference>
<protein>
    <submittedName>
        <fullName evidence="9">PspC domain-containing protein</fullName>
    </submittedName>
</protein>
<gene>
    <name evidence="9" type="ORF">RM423_02395</name>
</gene>
<keyword evidence="3 7" id="KW-0812">Transmembrane</keyword>
<dbReference type="EMBL" id="JAVREH010000002">
    <property type="protein sequence ID" value="MDT0260236.1"/>
    <property type="molecule type" value="Genomic_DNA"/>
</dbReference>
<keyword evidence="10" id="KW-1185">Reference proteome</keyword>
<evidence type="ECO:0000256" key="3">
    <source>
        <dbReference type="ARBA" id="ARBA00022692"/>
    </source>
</evidence>
<feature type="transmembrane region" description="Helical" evidence="7">
    <location>
        <begin position="45"/>
        <end position="66"/>
    </location>
</feature>
<feature type="transmembrane region" description="Helical" evidence="7">
    <location>
        <begin position="178"/>
        <end position="202"/>
    </location>
</feature>
<organism evidence="9 10">
    <name type="scientific">Jatrophihabitans lederbergiae</name>
    <dbReference type="NCBI Taxonomy" id="3075547"/>
    <lineage>
        <taxon>Bacteria</taxon>
        <taxon>Bacillati</taxon>
        <taxon>Actinomycetota</taxon>
        <taxon>Actinomycetes</taxon>
        <taxon>Jatrophihabitantales</taxon>
        <taxon>Jatrophihabitantaceae</taxon>
        <taxon>Jatrophihabitans</taxon>
    </lineage>
</organism>
<evidence type="ECO:0000256" key="7">
    <source>
        <dbReference type="SAM" id="Phobius"/>
    </source>
</evidence>
<dbReference type="PANTHER" id="PTHR33885:SF3">
    <property type="entry name" value="PHAGE SHOCK PROTEIN C"/>
    <property type="match status" value="1"/>
</dbReference>
<feature type="transmembrane region" description="Helical" evidence="7">
    <location>
        <begin position="86"/>
        <end position="103"/>
    </location>
</feature>
<sequence length="237" mass="25412">MSTQTAPPPTELAPRLYRNARTRVLGGVAGAIADHLGVQRSYVRAAFVVLSFSAGLGILLYGAFWIVLRTPPETESENRFRSGAEYVLAAVAGATVLLLNLHALPLGGWFVPSVLACFGGALLWRQASETERERWRRLSRSSLSAGAADRIGWLRIIAGIGLVLAGAIFILARAGLSAAGVGLAAVLVTAIGIALITGPWWLKLARELSEERRERIRNEDGPTSPPTCTTRCCRRSP</sequence>
<proteinExistence type="predicted"/>
<dbReference type="Pfam" id="PF04024">
    <property type="entry name" value="PspC"/>
    <property type="match status" value="1"/>
</dbReference>
<evidence type="ECO:0000259" key="8">
    <source>
        <dbReference type="Pfam" id="PF04024"/>
    </source>
</evidence>
<name>A0ABU2J5H3_9ACTN</name>
<keyword evidence="4 7" id="KW-1133">Transmembrane helix</keyword>
<keyword evidence="2" id="KW-1003">Cell membrane</keyword>
<evidence type="ECO:0000313" key="9">
    <source>
        <dbReference type="EMBL" id="MDT0260236.1"/>
    </source>
</evidence>
<evidence type="ECO:0000256" key="1">
    <source>
        <dbReference type="ARBA" id="ARBA00004162"/>
    </source>
</evidence>
<dbReference type="RefSeq" id="WP_311421390.1">
    <property type="nucleotide sequence ID" value="NZ_JAVREH010000002.1"/>
</dbReference>
<evidence type="ECO:0000256" key="6">
    <source>
        <dbReference type="SAM" id="MobiDB-lite"/>
    </source>
</evidence>
<comment type="caution">
    <text evidence="9">The sequence shown here is derived from an EMBL/GenBank/DDBJ whole genome shotgun (WGS) entry which is preliminary data.</text>
</comment>
<comment type="subcellular location">
    <subcellularLocation>
        <location evidence="1">Cell membrane</location>
        <topology evidence="1">Single-pass membrane protein</topology>
    </subcellularLocation>
</comment>